<keyword evidence="4" id="KW-0378">Hydrolase</keyword>
<evidence type="ECO:0000256" key="2">
    <source>
        <dbReference type="ARBA" id="ARBA00022679"/>
    </source>
</evidence>
<evidence type="ECO:0000313" key="5">
    <source>
        <dbReference type="Proteomes" id="UP000502549"/>
    </source>
</evidence>
<reference evidence="4 5" key="1">
    <citation type="submission" date="2020-02" db="EMBL/GenBank/DDBJ databases">
        <title>Complete genome sequence of Pseudomonas multiresinivorans ORNL1.</title>
        <authorList>
            <person name="Podar M."/>
        </authorList>
    </citation>
    <scope>NUCLEOTIDE SEQUENCE [LARGE SCALE GENOMIC DNA]</scope>
    <source>
        <strain evidence="5">populi</strain>
    </source>
</reference>
<dbReference type="KEGG" id="pmui:G4G71_10410"/>
<sequence length="398" mass="44928">MLAPRTYPQVIKYMGSKAAILNFIGEGFSRLDTQGKTLVDLFAGACSISGGFGHSHRMISNDIQSYSASIASVYLRRATHIGEFDIVELARPIVAENLKSISVDVSYPATCSLAEFNEIEARNKSLINHEFSSPYHLFTKYYSGTWWSAEQCVWIDAIKQVIDGLALSGKIDEADKALGITCLMHAMAYTSQGTGHYAQYRDAKTLSSMKDINKYRQASVGGYFSRKFNALLKWNIDNVVDLGHKIVAMDYKECLKGLDGAVVYADPPYAFVHYSRFYHAIETLVKYDYPELQYKAGNLVKGRYREDRHQSPFCISSQVKGAFTDLFDGVKDSNSELVLSYSNTGMIDIDDLIDLAHQELGARYQVWYENIDHDHMTMGRREDRTREVKESIILAKHI</sequence>
<gene>
    <name evidence="4" type="ORF">G4G71_10410</name>
</gene>
<dbReference type="AlphaFoldDB" id="A0A7Z3BS22"/>
<dbReference type="GO" id="GO:0009307">
    <property type="term" value="P:DNA restriction-modification system"/>
    <property type="evidence" value="ECO:0007669"/>
    <property type="project" value="InterPro"/>
</dbReference>
<protein>
    <submittedName>
        <fullName evidence="4">Restriction endonuclease</fullName>
    </submittedName>
</protein>
<proteinExistence type="predicted"/>
<accession>A0A7Z3BS22</accession>
<keyword evidence="4" id="KW-0540">Nuclease</keyword>
<keyword evidence="4" id="KW-0255">Endonuclease</keyword>
<dbReference type="REBASE" id="396754">
    <property type="entry name" value="M.PmuPopORF10410P"/>
</dbReference>
<dbReference type="Pfam" id="PF02086">
    <property type="entry name" value="MethyltransfD12"/>
    <property type="match status" value="2"/>
</dbReference>
<dbReference type="GO" id="GO:0004519">
    <property type="term" value="F:endonuclease activity"/>
    <property type="evidence" value="ECO:0007669"/>
    <property type="project" value="UniProtKB-KW"/>
</dbReference>
<keyword evidence="1" id="KW-0489">Methyltransferase</keyword>
<keyword evidence="5" id="KW-1185">Reference proteome</keyword>
<dbReference type="SUPFAM" id="SSF53335">
    <property type="entry name" value="S-adenosyl-L-methionine-dependent methyltransferases"/>
    <property type="match status" value="1"/>
</dbReference>
<dbReference type="Proteomes" id="UP000502549">
    <property type="component" value="Chromosome"/>
</dbReference>
<dbReference type="InterPro" id="IPR029063">
    <property type="entry name" value="SAM-dependent_MTases_sf"/>
</dbReference>
<dbReference type="Gene3D" id="3.40.50.150">
    <property type="entry name" value="Vaccinia Virus protein VP39"/>
    <property type="match status" value="1"/>
</dbReference>
<evidence type="ECO:0000256" key="3">
    <source>
        <dbReference type="ARBA" id="ARBA00022691"/>
    </source>
</evidence>
<evidence type="ECO:0000313" key="4">
    <source>
        <dbReference type="EMBL" id="QJP11980.1"/>
    </source>
</evidence>
<keyword evidence="3" id="KW-0949">S-adenosyl-L-methionine</keyword>
<dbReference type="GO" id="GO:0009007">
    <property type="term" value="F:site-specific DNA-methyltransferase (adenine-specific) activity"/>
    <property type="evidence" value="ECO:0007669"/>
    <property type="project" value="UniProtKB-EC"/>
</dbReference>
<name>A0A7Z3BS22_9PSED</name>
<evidence type="ECO:0000256" key="1">
    <source>
        <dbReference type="ARBA" id="ARBA00022603"/>
    </source>
</evidence>
<dbReference type="InterPro" id="IPR012327">
    <property type="entry name" value="MeTrfase_D12"/>
</dbReference>
<keyword evidence="2" id="KW-0808">Transferase</keyword>
<organism evidence="4 5">
    <name type="scientific">Pseudomonas multiresinivorans</name>
    <dbReference type="NCBI Taxonomy" id="95301"/>
    <lineage>
        <taxon>Bacteria</taxon>
        <taxon>Pseudomonadati</taxon>
        <taxon>Pseudomonadota</taxon>
        <taxon>Gammaproteobacteria</taxon>
        <taxon>Pseudomonadales</taxon>
        <taxon>Pseudomonadaceae</taxon>
        <taxon>Pseudomonas</taxon>
    </lineage>
</organism>
<dbReference type="EMBL" id="CP048833">
    <property type="protein sequence ID" value="QJP11980.1"/>
    <property type="molecule type" value="Genomic_DNA"/>
</dbReference>
<dbReference type="GO" id="GO:0032259">
    <property type="term" value="P:methylation"/>
    <property type="evidence" value="ECO:0007669"/>
    <property type="project" value="UniProtKB-KW"/>
</dbReference>